<dbReference type="Pfam" id="PF01555">
    <property type="entry name" value="N6_N4_Mtase"/>
    <property type="match status" value="1"/>
</dbReference>
<evidence type="ECO:0000256" key="1">
    <source>
        <dbReference type="ARBA" id="ARBA00022603"/>
    </source>
</evidence>
<dbReference type="STRING" id="83784.SAMN05192564_105231"/>
<sequence length="260" mass="29312">MGKEYEGNNEVESFVDAHLAMLPEIVRVTAPGGSICWQVGNYVRKNEVIPLDYLVYDVMRAFPDMKLRNRIVWMFGHGLHCQTRFSGRHETILWFTKGDDYLFDLDAVRVRQKYPGKRSSKGPNKGELSGNPKGKNPSDIWDIPNVKANHIEKTEHPCQFPVALVQRLVKALCPVDGILLDPYCGVGSSGVAAMLEKRRFLGGELSEKYADVAKDRITEAVSGIARVRPLDMPVYEPSPNEKVAKRPDHFWQQTTDDILG</sequence>
<keyword evidence="1 6" id="KW-0489">Methyltransferase</keyword>
<dbReference type="EMBL" id="FNRQ01000005">
    <property type="protein sequence ID" value="SEB03185.1"/>
    <property type="molecule type" value="Genomic_DNA"/>
</dbReference>
<dbReference type="GO" id="GO:0032259">
    <property type="term" value="P:methylation"/>
    <property type="evidence" value="ECO:0007669"/>
    <property type="project" value="UniProtKB-KW"/>
</dbReference>
<dbReference type="SUPFAM" id="SSF53335">
    <property type="entry name" value="S-adenosyl-L-methionine-dependent methyltransferases"/>
    <property type="match status" value="1"/>
</dbReference>
<evidence type="ECO:0000313" key="6">
    <source>
        <dbReference type="EMBL" id="SEB03185.1"/>
    </source>
</evidence>
<dbReference type="GO" id="GO:0003677">
    <property type="term" value="F:DNA binding"/>
    <property type="evidence" value="ECO:0007669"/>
    <property type="project" value="InterPro"/>
</dbReference>
<protein>
    <recommendedName>
        <fullName evidence="3">Methyltransferase</fullName>
        <ecNumber evidence="3">2.1.1.-</ecNumber>
    </recommendedName>
</protein>
<dbReference type="InterPro" id="IPR002941">
    <property type="entry name" value="DNA_methylase_N4/N6"/>
</dbReference>
<proteinExistence type="inferred from homology"/>
<keyword evidence="7" id="KW-1185">Reference proteome</keyword>
<organism evidence="6 7">
    <name type="scientific">Paraburkholderia sartisoli</name>
    <dbReference type="NCBI Taxonomy" id="83784"/>
    <lineage>
        <taxon>Bacteria</taxon>
        <taxon>Pseudomonadati</taxon>
        <taxon>Pseudomonadota</taxon>
        <taxon>Betaproteobacteria</taxon>
        <taxon>Burkholderiales</taxon>
        <taxon>Burkholderiaceae</taxon>
        <taxon>Paraburkholderia</taxon>
    </lineage>
</organism>
<dbReference type="InterPro" id="IPR001091">
    <property type="entry name" value="RM_Methyltransferase"/>
</dbReference>
<reference evidence="7" key="1">
    <citation type="submission" date="2016-10" db="EMBL/GenBank/DDBJ databases">
        <authorList>
            <person name="Varghese N."/>
            <person name="Submissions S."/>
        </authorList>
    </citation>
    <scope>NUCLEOTIDE SEQUENCE [LARGE SCALE GENOMIC DNA]</scope>
    <source>
        <strain evidence="7">LMG 24000</strain>
    </source>
</reference>
<dbReference type="AlphaFoldDB" id="A0A1H4G0T6"/>
<feature type="domain" description="DNA methylase N-4/N-6" evidence="5">
    <location>
        <begin position="3"/>
        <end position="214"/>
    </location>
</feature>
<dbReference type="GO" id="GO:0008170">
    <property type="term" value="F:N-methyltransferase activity"/>
    <property type="evidence" value="ECO:0007669"/>
    <property type="project" value="InterPro"/>
</dbReference>
<evidence type="ECO:0000256" key="3">
    <source>
        <dbReference type="RuleBase" id="RU362026"/>
    </source>
</evidence>
<evidence type="ECO:0000256" key="4">
    <source>
        <dbReference type="SAM" id="MobiDB-lite"/>
    </source>
</evidence>
<gene>
    <name evidence="6" type="ORF">SAMN05192564_105231</name>
</gene>
<accession>A0A1H4G0T6</accession>
<evidence type="ECO:0000256" key="2">
    <source>
        <dbReference type="ARBA" id="ARBA00022679"/>
    </source>
</evidence>
<name>A0A1H4G0T6_9BURK</name>
<dbReference type="Gene3D" id="3.40.50.150">
    <property type="entry name" value="Vaccinia Virus protein VP39"/>
    <property type="match status" value="1"/>
</dbReference>
<evidence type="ECO:0000313" key="7">
    <source>
        <dbReference type="Proteomes" id="UP000198638"/>
    </source>
</evidence>
<dbReference type="InterPro" id="IPR029063">
    <property type="entry name" value="SAM-dependent_MTases_sf"/>
</dbReference>
<feature type="region of interest" description="Disordered" evidence="4">
    <location>
        <begin position="114"/>
        <end position="140"/>
    </location>
</feature>
<dbReference type="PRINTS" id="PR00508">
    <property type="entry name" value="S21N4MTFRASE"/>
</dbReference>
<evidence type="ECO:0000259" key="5">
    <source>
        <dbReference type="Pfam" id="PF01555"/>
    </source>
</evidence>
<dbReference type="EC" id="2.1.1.-" evidence="3"/>
<comment type="similarity">
    <text evidence="3">Belongs to the N(4)/N(6)-methyltransferase family.</text>
</comment>
<dbReference type="Proteomes" id="UP000198638">
    <property type="component" value="Unassembled WGS sequence"/>
</dbReference>
<keyword evidence="2 6" id="KW-0808">Transferase</keyword>